<organism evidence="2 3">
    <name type="scientific">Hibiscus sabdariffa</name>
    <name type="common">roselle</name>
    <dbReference type="NCBI Taxonomy" id="183260"/>
    <lineage>
        <taxon>Eukaryota</taxon>
        <taxon>Viridiplantae</taxon>
        <taxon>Streptophyta</taxon>
        <taxon>Embryophyta</taxon>
        <taxon>Tracheophyta</taxon>
        <taxon>Spermatophyta</taxon>
        <taxon>Magnoliopsida</taxon>
        <taxon>eudicotyledons</taxon>
        <taxon>Gunneridae</taxon>
        <taxon>Pentapetalae</taxon>
        <taxon>rosids</taxon>
        <taxon>malvids</taxon>
        <taxon>Malvales</taxon>
        <taxon>Malvaceae</taxon>
        <taxon>Malvoideae</taxon>
        <taxon>Hibiscus</taxon>
    </lineage>
</organism>
<proteinExistence type="predicted"/>
<evidence type="ECO:0000256" key="1">
    <source>
        <dbReference type="SAM" id="MobiDB-lite"/>
    </source>
</evidence>
<feature type="region of interest" description="Disordered" evidence="1">
    <location>
        <begin position="1"/>
        <end position="20"/>
    </location>
</feature>
<dbReference type="EMBL" id="JBBPBN010000031">
    <property type="protein sequence ID" value="KAK9004178.1"/>
    <property type="molecule type" value="Genomic_DNA"/>
</dbReference>
<evidence type="ECO:0000313" key="2">
    <source>
        <dbReference type="EMBL" id="KAK9004178.1"/>
    </source>
</evidence>
<reference evidence="2 3" key="1">
    <citation type="journal article" date="2024" name="G3 (Bethesda)">
        <title>Genome assembly of Hibiscus sabdariffa L. provides insights into metabolisms of medicinal natural products.</title>
        <authorList>
            <person name="Kim T."/>
        </authorList>
    </citation>
    <scope>NUCLEOTIDE SEQUENCE [LARGE SCALE GENOMIC DNA]</scope>
    <source>
        <strain evidence="2">TK-2024</strain>
        <tissue evidence="2">Old leaves</tissue>
    </source>
</reference>
<evidence type="ECO:0000313" key="3">
    <source>
        <dbReference type="Proteomes" id="UP001396334"/>
    </source>
</evidence>
<name>A0ABR2QUA6_9ROSI</name>
<sequence>MSKNLYSLSGGAPGSTLVASHRRRPIPRPVNLYSSHEHALVQGLIHDWLVVCCRWRAGHDDIHLLDVENIIADANEKIGLDVEDDVWSTAVARLGLGNEQPVWGYVGPQTEQPIPSYPAYEPPTRMYDVNYTAM</sequence>
<accession>A0ABR2QUA6</accession>
<dbReference type="Proteomes" id="UP001396334">
    <property type="component" value="Unassembled WGS sequence"/>
</dbReference>
<gene>
    <name evidence="2" type="ORF">V6N11_001985</name>
</gene>
<protein>
    <submittedName>
        <fullName evidence="2">Uncharacterized protein</fullName>
    </submittedName>
</protein>
<comment type="caution">
    <text evidence="2">The sequence shown here is derived from an EMBL/GenBank/DDBJ whole genome shotgun (WGS) entry which is preliminary data.</text>
</comment>
<keyword evidence="3" id="KW-1185">Reference proteome</keyword>